<name>C7Z514_FUSV7</name>
<evidence type="ECO:0000313" key="2">
    <source>
        <dbReference type="EMBL" id="EEU40441.1"/>
    </source>
</evidence>
<feature type="region of interest" description="Disordered" evidence="1">
    <location>
        <begin position="274"/>
        <end position="294"/>
    </location>
</feature>
<dbReference type="HOGENOM" id="CLU_946955_0_0_1"/>
<dbReference type="GeneID" id="9678539"/>
<proteinExistence type="predicted"/>
<dbReference type="RefSeq" id="XP_003046154.1">
    <property type="nucleotide sequence ID" value="XM_003046108.1"/>
</dbReference>
<dbReference type="OrthoDB" id="5002989at2759"/>
<dbReference type="AlphaFoldDB" id="C7Z514"/>
<gene>
    <name evidence="2" type="ORF">NECHADRAFT_76712</name>
</gene>
<dbReference type="EMBL" id="GG698910">
    <property type="protein sequence ID" value="EEU40441.1"/>
    <property type="molecule type" value="Genomic_DNA"/>
</dbReference>
<reference evidence="2 3" key="1">
    <citation type="journal article" date="2009" name="PLoS Genet.">
        <title>The genome of Nectria haematococca: contribution of supernumerary chromosomes to gene expansion.</title>
        <authorList>
            <person name="Coleman J.J."/>
            <person name="Rounsley S.D."/>
            <person name="Rodriguez-Carres M."/>
            <person name="Kuo A."/>
            <person name="Wasmann C.C."/>
            <person name="Grimwood J."/>
            <person name="Schmutz J."/>
            <person name="Taga M."/>
            <person name="White G.J."/>
            <person name="Zhou S."/>
            <person name="Schwartz D.C."/>
            <person name="Freitag M."/>
            <person name="Ma L.J."/>
            <person name="Danchin E.G."/>
            <person name="Henrissat B."/>
            <person name="Coutinho P.M."/>
            <person name="Nelson D.R."/>
            <person name="Straney D."/>
            <person name="Napoli C.A."/>
            <person name="Barker B.M."/>
            <person name="Gribskov M."/>
            <person name="Rep M."/>
            <person name="Kroken S."/>
            <person name="Molnar I."/>
            <person name="Rensing C."/>
            <person name="Kennell J.C."/>
            <person name="Zamora J."/>
            <person name="Farman M.L."/>
            <person name="Selker E.U."/>
            <person name="Salamov A."/>
            <person name="Shapiro H."/>
            <person name="Pangilinan J."/>
            <person name="Lindquist E."/>
            <person name="Lamers C."/>
            <person name="Grigoriev I.V."/>
            <person name="Geiser D.M."/>
            <person name="Covert S.F."/>
            <person name="Temporini E."/>
            <person name="Vanetten H.D."/>
        </authorList>
    </citation>
    <scope>NUCLEOTIDE SEQUENCE [LARGE SCALE GENOMIC DNA]</scope>
    <source>
        <strain evidence="3">ATCC MYA-4622 / CBS 123669 / FGSC 9596 / NRRL 45880 / 77-13-4</strain>
    </source>
</reference>
<dbReference type="VEuPathDB" id="FungiDB:NECHADRAFT_76712"/>
<evidence type="ECO:0000313" key="3">
    <source>
        <dbReference type="Proteomes" id="UP000005206"/>
    </source>
</evidence>
<accession>C7Z514</accession>
<dbReference type="InParanoid" id="C7Z514"/>
<protein>
    <submittedName>
        <fullName evidence="2">Uncharacterized protein</fullName>
    </submittedName>
</protein>
<dbReference type="KEGG" id="nhe:NECHADRAFT_76712"/>
<dbReference type="Proteomes" id="UP000005206">
    <property type="component" value="Chromosome 2"/>
</dbReference>
<sequence length="294" mass="32646">MSAPEPVEDTPAPVPLCARHIMDDRNTTNQRAPGVLISKPSDLTPEEKATAISLLSAWCKNHRGGSEPLVLTNSGKTIGRDPELLEQTDYDIFIEVGTVNTRLSGTRKRKRDQDEVSQTPLSGLQGATAYLGLEIGYRSITWIGKYKSKRKNKGKENGQEEGPIDPSMINYNLHEDEASAFRACIANYDNSEIRRVEAYNREYLLTLARRRVAHFSENGTREPPVIRSEDYPTKVEPLVLASVALNEVNTTGGNKLIMELSNVDLSLHPSIKAEMPPFPEVGSTSRNLSRDIPF</sequence>
<evidence type="ECO:0000256" key="1">
    <source>
        <dbReference type="SAM" id="MobiDB-lite"/>
    </source>
</evidence>
<organism evidence="2 3">
    <name type="scientific">Fusarium vanettenii (strain ATCC MYA-4622 / CBS 123669 / FGSC 9596 / NRRL 45880 / 77-13-4)</name>
    <name type="common">Fusarium solani subsp. pisi</name>
    <dbReference type="NCBI Taxonomy" id="660122"/>
    <lineage>
        <taxon>Eukaryota</taxon>
        <taxon>Fungi</taxon>
        <taxon>Dikarya</taxon>
        <taxon>Ascomycota</taxon>
        <taxon>Pezizomycotina</taxon>
        <taxon>Sordariomycetes</taxon>
        <taxon>Hypocreomycetidae</taxon>
        <taxon>Hypocreales</taxon>
        <taxon>Nectriaceae</taxon>
        <taxon>Fusarium</taxon>
        <taxon>Fusarium solani species complex</taxon>
        <taxon>Fusarium vanettenii</taxon>
    </lineage>
</organism>
<keyword evidence="3" id="KW-1185">Reference proteome</keyword>